<keyword evidence="1" id="KW-0732">Signal</keyword>
<dbReference type="Gene3D" id="2.30.30.830">
    <property type="match status" value="1"/>
</dbReference>
<name>A0A1F6SZS1_9PROT</name>
<dbReference type="Proteomes" id="UP000178379">
    <property type="component" value="Unassembled WGS sequence"/>
</dbReference>
<evidence type="ECO:0000313" key="2">
    <source>
        <dbReference type="EMBL" id="OGI38235.1"/>
    </source>
</evidence>
<gene>
    <name evidence="2" type="ORF">A2140_04490</name>
</gene>
<dbReference type="EMBL" id="MFSQ01000127">
    <property type="protein sequence ID" value="OGI38235.1"/>
    <property type="molecule type" value="Genomic_DNA"/>
</dbReference>
<reference evidence="2 3" key="1">
    <citation type="journal article" date="2016" name="Nat. Commun.">
        <title>Thousands of microbial genomes shed light on interconnected biogeochemical processes in an aquifer system.</title>
        <authorList>
            <person name="Anantharaman K."/>
            <person name="Brown C.T."/>
            <person name="Hug L.A."/>
            <person name="Sharon I."/>
            <person name="Castelle C.J."/>
            <person name="Probst A.J."/>
            <person name="Thomas B.C."/>
            <person name="Singh A."/>
            <person name="Wilkins M.J."/>
            <person name="Karaoz U."/>
            <person name="Brodie E.L."/>
            <person name="Williams K.H."/>
            <person name="Hubbard S.S."/>
            <person name="Banfield J.F."/>
        </authorList>
    </citation>
    <scope>NUCLEOTIDE SEQUENCE [LARGE SCALE GENOMIC DNA]</scope>
</reference>
<feature type="signal peptide" evidence="1">
    <location>
        <begin position="1"/>
        <end position="18"/>
    </location>
</feature>
<dbReference type="AlphaFoldDB" id="A0A1F6SZS1"/>
<comment type="caution">
    <text evidence="2">The sequence shown here is derived from an EMBL/GenBank/DDBJ whole genome shotgun (WGS) entry which is preliminary data.</text>
</comment>
<dbReference type="Pfam" id="PF04351">
    <property type="entry name" value="PilP"/>
    <property type="match status" value="1"/>
</dbReference>
<evidence type="ECO:0000313" key="3">
    <source>
        <dbReference type="Proteomes" id="UP000178379"/>
    </source>
</evidence>
<feature type="chain" id="PRO_5009526501" description="Pilus assembly protein PilP" evidence="1">
    <location>
        <begin position="19"/>
        <end position="211"/>
    </location>
</feature>
<organism evidence="2 3">
    <name type="scientific">Candidatus Muproteobacteria bacterium RBG_16_62_13</name>
    <dbReference type="NCBI Taxonomy" id="1817756"/>
    <lineage>
        <taxon>Bacteria</taxon>
        <taxon>Pseudomonadati</taxon>
        <taxon>Pseudomonadota</taxon>
        <taxon>Candidatus Muproteobacteria</taxon>
    </lineage>
</organism>
<dbReference type="InterPro" id="IPR007813">
    <property type="entry name" value="PilN"/>
</dbReference>
<evidence type="ECO:0000256" key="1">
    <source>
        <dbReference type="SAM" id="SignalP"/>
    </source>
</evidence>
<proteinExistence type="predicted"/>
<dbReference type="InterPro" id="IPR007446">
    <property type="entry name" value="PilP"/>
</dbReference>
<dbReference type="Pfam" id="PF05137">
    <property type="entry name" value="PilN"/>
    <property type="match status" value="1"/>
</dbReference>
<sequence>MRRLTAFVLLAACQVAGAAGFFAERVQDSLPEGVRLTAMNCRGNAVVIRGESPDEARLTAFLRNMSGHGVSADLQLTNFEKETSPPVLTFMLHARSAKPSGADVCAGLPDRFPVVRSEALRREVPAPCPGARLPQRVLDRQSVETLHMVGVMTKEDTGLLYAIVQGTGDQVHRVRVGDRLGAEDACVLAITADGLTVGLPGGKRKISLATE</sequence>
<protein>
    <recommendedName>
        <fullName evidence="4">Pilus assembly protein PilP</fullName>
    </recommendedName>
</protein>
<evidence type="ECO:0008006" key="4">
    <source>
        <dbReference type="Google" id="ProtNLM"/>
    </source>
</evidence>
<accession>A0A1F6SZS1</accession>